<dbReference type="EMBL" id="ML739357">
    <property type="protein sequence ID" value="KAE8349028.1"/>
    <property type="molecule type" value="Genomic_DNA"/>
</dbReference>
<reference evidence="2" key="1">
    <citation type="submission" date="2019-04" db="EMBL/GenBank/DDBJ databases">
        <title>Friends and foes A comparative genomics studyof 23 Aspergillus species from section Flavi.</title>
        <authorList>
            <consortium name="DOE Joint Genome Institute"/>
            <person name="Kjaerbolling I."/>
            <person name="Vesth T."/>
            <person name="Frisvad J.C."/>
            <person name="Nybo J.L."/>
            <person name="Theobald S."/>
            <person name="Kildgaard S."/>
            <person name="Isbrandt T."/>
            <person name="Kuo A."/>
            <person name="Sato A."/>
            <person name="Lyhne E.K."/>
            <person name="Kogle M.E."/>
            <person name="Wiebenga A."/>
            <person name="Kun R.S."/>
            <person name="Lubbers R.J."/>
            <person name="Makela M.R."/>
            <person name="Barry K."/>
            <person name="Chovatia M."/>
            <person name="Clum A."/>
            <person name="Daum C."/>
            <person name="Haridas S."/>
            <person name="He G."/>
            <person name="LaButti K."/>
            <person name="Lipzen A."/>
            <person name="Mondo S."/>
            <person name="Riley R."/>
            <person name="Salamov A."/>
            <person name="Simmons B.A."/>
            <person name="Magnuson J.K."/>
            <person name="Henrissat B."/>
            <person name="Mortensen U.H."/>
            <person name="Larsen T.O."/>
            <person name="Devries R.P."/>
            <person name="Grigoriev I.V."/>
            <person name="Machida M."/>
            <person name="Baker S.E."/>
            <person name="Andersen M.R."/>
        </authorList>
    </citation>
    <scope>NUCLEOTIDE SEQUENCE [LARGE SCALE GENOMIC DNA]</scope>
    <source>
        <strain evidence="2">CBS 553.77</strain>
    </source>
</reference>
<keyword evidence="2" id="KW-1185">Reference proteome</keyword>
<accession>A0A5N6YV97</accession>
<sequence>MSVRCLRTDYDIAAVYSYQTEITRPLIDLNSLDLPKILHIRNFWLRHLLNADEATFYTSYAKLPASQRPQLRASINENVELNTSWLGYWSKTSREACIHPYPETFIQLENRQTCADLNSHWIQEDTDPLLLQIKPDPDILNWPPEFDKIIPMIGPETQRLYFRGLQRFADDVYPVRGFTEPIRAPQGGFPGWQRICFAIYAADRERLPLLLETGKSGRYNDEDGCLLNELWPPVELETDFLWCQGYEGVIFPGGKIMVGQWVDMINTTESGPFIFWDFR</sequence>
<protein>
    <submittedName>
        <fullName evidence="1">Uncharacterized protein</fullName>
    </submittedName>
</protein>
<dbReference type="Proteomes" id="UP000327118">
    <property type="component" value="Unassembled WGS sequence"/>
</dbReference>
<organism evidence="1 2">
    <name type="scientific">Aspergillus coremiiformis</name>
    <dbReference type="NCBI Taxonomy" id="138285"/>
    <lineage>
        <taxon>Eukaryota</taxon>
        <taxon>Fungi</taxon>
        <taxon>Dikarya</taxon>
        <taxon>Ascomycota</taxon>
        <taxon>Pezizomycotina</taxon>
        <taxon>Eurotiomycetes</taxon>
        <taxon>Eurotiomycetidae</taxon>
        <taxon>Eurotiales</taxon>
        <taxon>Aspergillaceae</taxon>
        <taxon>Aspergillus</taxon>
        <taxon>Aspergillus subgen. Circumdati</taxon>
    </lineage>
</organism>
<dbReference type="AlphaFoldDB" id="A0A5N6YV97"/>
<evidence type="ECO:0000313" key="2">
    <source>
        <dbReference type="Proteomes" id="UP000327118"/>
    </source>
</evidence>
<proteinExistence type="predicted"/>
<gene>
    <name evidence="1" type="ORF">BDV28DRAFT_152269</name>
</gene>
<evidence type="ECO:0000313" key="1">
    <source>
        <dbReference type="EMBL" id="KAE8349028.1"/>
    </source>
</evidence>
<name>A0A5N6YV97_9EURO</name>
<dbReference type="OrthoDB" id="6339427at2759"/>